<dbReference type="NCBIfam" id="NF045758">
    <property type="entry name" value="YlxM"/>
    <property type="match status" value="1"/>
</dbReference>
<dbReference type="EMBL" id="JACOPK010000012">
    <property type="protein sequence ID" value="MBC5696597.1"/>
    <property type="molecule type" value="Genomic_DNA"/>
</dbReference>
<reference evidence="4 5" key="1">
    <citation type="submission" date="2020-08" db="EMBL/GenBank/DDBJ databases">
        <title>Genome public.</title>
        <authorList>
            <person name="Liu C."/>
            <person name="Sun Q."/>
        </authorList>
    </citation>
    <scope>NUCLEOTIDE SEQUENCE [LARGE SCALE GENOMIC DNA]</scope>
    <source>
        <strain evidence="4 5">M2</strain>
    </source>
</reference>
<proteinExistence type="inferred from homology"/>
<dbReference type="SUPFAM" id="SSF88659">
    <property type="entry name" value="Sigma3 and sigma4 domains of RNA polymerase sigma factors"/>
    <property type="match status" value="1"/>
</dbReference>
<keyword evidence="4" id="KW-0238">DNA-binding</keyword>
<accession>A0ABR7GQL0</accession>
<protein>
    <recommendedName>
        <fullName evidence="3">UPF0122 protein H8S02_11710</fullName>
    </recommendedName>
</protein>
<dbReference type="PANTHER" id="PTHR40083">
    <property type="entry name" value="UPF0122 PROTEIN CBO2450/CLC_2298"/>
    <property type="match status" value="1"/>
</dbReference>
<dbReference type="HAMAP" id="MF_00245">
    <property type="entry name" value="UPF0122"/>
    <property type="match status" value="1"/>
</dbReference>
<dbReference type="Pfam" id="PF04297">
    <property type="entry name" value="UPF0122"/>
    <property type="match status" value="1"/>
</dbReference>
<dbReference type="Proteomes" id="UP000641741">
    <property type="component" value="Unassembled WGS sequence"/>
</dbReference>
<evidence type="ECO:0000313" key="5">
    <source>
        <dbReference type="Proteomes" id="UP000641741"/>
    </source>
</evidence>
<dbReference type="InterPro" id="IPR013324">
    <property type="entry name" value="RNA_pol_sigma_r3/r4-like"/>
</dbReference>
<keyword evidence="5" id="KW-1185">Reference proteome</keyword>
<comment type="function">
    <text evidence="2 3">Might take part in the signal recognition particle (SRP) pathway. This is inferred from the conservation of its genetic proximity to ftsY/ffh. May be a regulatory protein.</text>
</comment>
<organism evidence="4 5">
    <name type="scientific">Agathobaculum hominis</name>
    <dbReference type="NCBI Taxonomy" id="2763014"/>
    <lineage>
        <taxon>Bacteria</taxon>
        <taxon>Bacillati</taxon>
        <taxon>Bacillota</taxon>
        <taxon>Clostridia</taxon>
        <taxon>Eubacteriales</taxon>
        <taxon>Butyricicoccaceae</taxon>
        <taxon>Agathobaculum</taxon>
    </lineage>
</organism>
<comment type="similarity">
    <text evidence="1 3">Belongs to the UPF0122 family.</text>
</comment>
<dbReference type="RefSeq" id="WP_118686797.1">
    <property type="nucleotide sequence ID" value="NZ_JACOPK010000012.1"/>
</dbReference>
<dbReference type="InterPro" id="IPR054831">
    <property type="entry name" value="UPF0122_fam_protein"/>
</dbReference>
<dbReference type="Gene3D" id="1.10.10.10">
    <property type="entry name" value="Winged helix-like DNA-binding domain superfamily/Winged helix DNA-binding domain"/>
    <property type="match status" value="1"/>
</dbReference>
<sequence>MKGKPLEMSLLFDFYGETLTEKQRELFDLYYNEDLSLAEIAEHAGITRQGVRDSIKRAEHALGEMESKLGLVARYGDTERCAGELREEVSRLRALNTDTLHSPEAEAIADRMTALLDQLRQEA</sequence>
<dbReference type="PANTHER" id="PTHR40083:SF1">
    <property type="entry name" value="UPF0122 PROTEIN YLXM"/>
    <property type="match status" value="1"/>
</dbReference>
<gene>
    <name evidence="4" type="ORF">H8S02_11710</name>
</gene>
<name>A0ABR7GQL0_9FIRM</name>
<dbReference type="GO" id="GO:0003677">
    <property type="term" value="F:DNA binding"/>
    <property type="evidence" value="ECO:0007669"/>
    <property type="project" value="UniProtKB-KW"/>
</dbReference>
<evidence type="ECO:0000256" key="3">
    <source>
        <dbReference type="HAMAP-Rule" id="MF_00245"/>
    </source>
</evidence>
<evidence type="ECO:0000256" key="1">
    <source>
        <dbReference type="ARBA" id="ARBA00008720"/>
    </source>
</evidence>
<comment type="caution">
    <text evidence="4">The sequence shown here is derived from an EMBL/GenBank/DDBJ whole genome shotgun (WGS) entry which is preliminary data.</text>
</comment>
<dbReference type="InterPro" id="IPR036388">
    <property type="entry name" value="WH-like_DNA-bd_sf"/>
</dbReference>
<evidence type="ECO:0000256" key="2">
    <source>
        <dbReference type="ARBA" id="ARBA00024764"/>
    </source>
</evidence>
<evidence type="ECO:0000313" key="4">
    <source>
        <dbReference type="EMBL" id="MBC5696597.1"/>
    </source>
</evidence>
<dbReference type="InterPro" id="IPR007394">
    <property type="entry name" value="UPF0122"/>
</dbReference>